<dbReference type="InterPro" id="IPR049163">
    <property type="entry name" value="Pif1-like_2B_dom"/>
</dbReference>
<dbReference type="AlphaFoldDB" id="A0A8H7ITN7"/>
<accession>A0A8H7ITN7</accession>
<organism evidence="4 5">
    <name type="scientific">Ascochyta lentis</name>
    <dbReference type="NCBI Taxonomy" id="205686"/>
    <lineage>
        <taxon>Eukaryota</taxon>
        <taxon>Fungi</taxon>
        <taxon>Dikarya</taxon>
        <taxon>Ascomycota</taxon>
        <taxon>Pezizomycotina</taxon>
        <taxon>Dothideomycetes</taxon>
        <taxon>Pleosporomycetidae</taxon>
        <taxon>Pleosporales</taxon>
        <taxon>Pleosporineae</taxon>
        <taxon>Didymellaceae</taxon>
        <taxon>Ascochyta</taxon>
    </lineage>
</organism>
<evidence type="ECO:0000313" key="5">
    <source>
        <dbReference type="Proteomes" id="UP000651452"/>
    </source>
</evidence>
<feature type="compositionally biased region" description="Basic and acidic residues" evidence="2">
    <location>
        <begin position="54"/>
        <end position="68"/>
    </location>
</feature>
<dbReference type="PANTHER" id="PTHR10492">
    <property type="match status" value="1"/>
</dbReference>
<feature type="region of interest" description="Disordered" evidence="2">
    <location>
        <begin position="48"/>
        <end position="68"/>
    </location>
</feature>
<evidence type="ECO:0000256" key="2">
    <source>
        <dbReference type="SAM" id="MobiDB-lite"/>
    </source>
</evidence>
<gene>
    <name evidence="4" type="ORF">EKO04_011506</name>
</gene>
<feature type="region of interest" description="Disordered" evidence="2">
    <location>
        <begin position="405"/>
        <end position="467"/>
    </location>
</feature>
<feature type="compositionally biased region" description="Polar residues" evidence="2">
    <location>
        <begin position="497"/>
        <end position="506"/>
    </location>
</feature>
<reference evidence="4" key="2">
    <citation type="submission" date="2020-09" db="EMBL/GenBank/DDBJ databases">
        <title>Reference genome assembly for Australian Ascochyta lentis isolate Al4.</title>
        <authorList>
            <person name="Lee R.C."/>
            <person name="Farfan-Caceres L.M."/>
            <person name="Debler J.W."/>
            <person name="Williams A.H."/>
            <person name="Henares B.M."/>
        </authorList>
    </citation>
    <scope>NUCLEOTIDE SEQUENCE</scope>
    <source>
        <strain evidence="4">Al4</strain>
    </source>
</reference>
<evidence type="ECO:0000313" key="4">
    <source>
        <dbReference type="EMBL" id="KAF9690482.1"/>
    </source>
</evidence>
<keyword evidence="5" id="KW-1185">Reference proteome</keyword>
<evidence type="ECO:0000259" key="3">
    <source>
        <dbReference type="Pfam" id="PF21530"/>
    </source>
</evidence>
<feature type="region of interest" description="Disordered" evidence="2">
    <location>
        <begin position="496"/>
        <end position="521"/>
    </location>
</feature>
<proteinExistence type="predicted"/>
<dbReference type="Proteomes" id="UP000651452">
    <property type="component" value="Unassembled WGS sequence"/>
</dbReference>
<name>A0A8H7ITN7_9PLEO</name>
<evidence type="ECO:0000256" key="1">
    <source>
        <dbReference type="SAM" id="Coils"/>
    </source>
</evidence>
<protein>
    <recommendedName>
        <fullName evidence="3">DNA helicase Pif1-like 2B domain-containing protein</fullName>
    </recommendedName>
</protein>
<dbReference type="OrthoDB" id="3691720at2759"/>
<sequence>MRAPTQQHCVFTSSRCAVMPPNRTAQTSTEVKKAYKKNGPAISERTHKQLQRGYDLEQRAAREREAEKRRKIIKEKREERERKEKAVRQQLGVGLATQLIGYSHTQANLKKGMEAFLGVNRKRQDDERRRKEREEELARKLEAIAQNIEKEPFDDDDMEDVMLDLPALSEQSGEGWDEDLDDETLLEVHDLVMSDPVEEPVNESTSVLPRPATAPPTQAAANSPQPQSMSTTSVLQTRLPPPTNTPKAQPSKFDVGSEEVDFTRTHGPINKAVETVLSELPGEIIELLSQDAAAPTSDWTPVQGLLYKLNPLGLPPHRLRLKVGCVVVCLRDLNTSSQLSKSQHVRILRVGNERLECLTLDGQLAGTQTVITRVPFPAKYRNDDKFPFTRTQYPVRVATDYVLPETPREPAHSGFKLPSINGRPRPSAPVKMAPVKPRTQASPNPSFKLPGLPASKGPSGFSNPSAPVNTATSTCALDGWDDFLESGTQIARELSAEVTTKTSVPSNLPRPSPIVETTPPFSTQDLDFSLDDLDDEPQAQPLPTKGAKVTTATAPVRTIKSPPSVRPGPLSRTANIRRIDLQPDRMQRPAICPQKPMLVKSKRQMEPPPKPMTLAKKPCVPAITTTASKAFDDFGMSTQDATSFFDDDEDLAFGSPPIAV</sequence>
<reference evidence="4" key="1">
    <citation type="submission" date="2018-12" db="EMBL/GenBank/DDBJ databases">
        <authorList>
            <person name="Syme R.A."/>
            <person name="Farfan-Caceres L."/>
            <person name="Lichtenzveig J."/>
        </authorList>
    </citation>
    <scope>NUCLEOTIDE SEQUENCE</scope>
    <source>
        <strain evidence="4">Al4</strain>
    </source>
</reference>
<dbReference type="Pfam" id="PF21530">
    <property type="entry name" value="Pif1_2B_dom"/>
    <property type="match status" value="1"/>
</dbReference>
<keyword evidence="1" id="KW-0175">Coiled coil</keyword>
<dbReference type="EMBL" id="RZGK01000023">
    <property type="protein sequence ID" value="KAF9690482.1"/>
    <property type="molecule type" value="Genomic_DNA"/>
</dbReference>
<comment type="caution">
    <text evidence="4">The sequence shown here is derived from an EMBL/GenBank/DDBJ whole genome shotgun (WGS) entry which is preliminary data.</text>
</comment>
<feature type="coiled-coil region" evidence="1">
    <location>
        <begin position="124"/>
        <end position="151"/>
    </location>
</feature>
<feature type="region of interest" description="Disordered" evidence="2">
    <location>
        <begin position="195"/>
        <end position="261"/>
    </location>
</feature>
<feature type="domain" description="DNA helicase Pif1-like 2B" evidence="3">
    <location>
        <begin position="308"/>
        <end position="337"/>
    </location>
</feature>
<feature type="compositionally biased region" description="Low complexity" evidence="2">
    <location>
        <begin position="215"/>
        <end position="228"/>
    </location>
</feature>